<dbReference type="GeneID" id="64654799"/>
<evidence type="ECO:0000256" key="1">
    <source>
        <dbReference type="ARBA" id="ARBA00005607"/>
    </source>
</evidence>
<dbReference type="GO" id="GO:0005654">
    <property type="term" value="C:nucleoplasm"/>
    <property type="evidence" value="ECO:0007669"/>
    <property type="project" value="TreeGrafter"/>
</dbReference>
<comment type="similarity">
    <text evidence="1">Belongs to the SHQ1 family.</text>
</comment>
<dbReference type="InterPro" id="IPR007052">
    <property type="entry name" value="CS_dom"/>
</dbReference>
<dbReference type="AlphaFoldDB" id="A0AAD4EH85"/>
<evidence type="ECO:0000259" key="2">
    <source>
        <dbReference type="PROSITE" id="PS51203"/>
    </source>
</evidence>
<keyword evidence="4" id="KW-1185">Reference proteome</keyword>
<accession>A0AAD4EH85</accession>
<dbReference type="InterPro" id="IPR039742">
    <property type="entry name" value="Shq1"/>
</dbReference>
<proteinExistence type="inferred from homology"/>
<dbReference type="PROSITE" id="PS51203">
    <property type="entry name" value="CS"/>
    <property type="match status" value="1"/>
</dbReference>
<dbReference type="RefSeq" id="XP_041231611.1">
    <property type="nucleotide sequence ID" value="XM_041360501.1"/>
</dbReference>
<dbReference type="SUPFAM" id="SSF49764">
    <property type="entry name" value="HSP20-like chaperones"/>
    <property type="match status" value="1"/>
</dbReference>
<dbReference type="GO" id="GO:0005737">
    <property type="term" value="C:cytoplasm"/>
    <property type="evidence" value="ECO:0007669"/>
    <property type="project" value="TreeGrafter"/>
</dbReference>
<gene>
    <name evidence="3" type="ORF">F5891DRAFT_1007805</name>
</gene>
<organism evidence="3 4">
    <name type="scientific">Suillus fuscotomentosus</name>
    <dbReference type="NCBI Taxonomy" id="1912939"/>
    <lineage>
        <taxon>Eukaryota</taxon>
        <taxon>Fungi</taxon>
        <taxon>Dikarya</taxon>
        <taxon>Basidiomycota</taxon>
        <taxon>Agaricomycotina</taxon>
        <taxon>Agaricomycetes</taxon>
        <taxon>Agaricomycetidae</taxon>
        <taxon>Boletales</taxon>
        <taxon>Suillineae</taxon>
        <taxon>Suillaceae</taxon>
        <taxon>Suillus</taxon>
    </lineage>
</organism>
<name>A0AAD4EH85_9AGAM</name>
<comment type="caution">
    <text evidence="3">The sequence shown here is derived from an EMBL/GenBank/DDBJ whole genome shotgun (WGS) entry which is preliminary data.</text>
</comment>
<dbReference type="GO" id="GO:0051082">
    <property type="term" value="F:unfolded protein binding"/>
    <property type="evidence" value="ECO:0007669"/>
    <property type="project" value="TreeGrafter"/>
</dbReference>
<dbReference type="Pfam" id="PF21413">
    <property type="entry name" value="SHQ1-like_CS"/>
    <property type="match status" value="1"/>
</dbReference>
<dbReference type="PANTHER" id="PTHR12967">
    <property type="entry name" value="PROTEIN SHQ1 HOMOLOG"/>
    <property type="match status" value="1"/>
</dbReference>
<feature type="domain" description="CS" evidence="2">
    <location>
        <begin position="1"/>
        <end position="89"/>
    </location>
</feature>
<dbReference type="InterPro" id="IPR007009">
    <property type="entry name" value="Shq1_C"/>
</dbReference>
<evidence type="ECO:0000313" key="3">
    <source>
        <dbReference type="EMBL" id="KAG1906036.1"/>
    </source>
</evidence>
<dbReference type="CDD" id="cd00298">
    <property type="entry name" value="ACD_sHsps_p23-like"/>
    <property type="match status" value="1"/>
</dbReference>
<sequence length="465" mass="52995">MITPRFHCTQTLEAVVVSIYCPSVRASDVEINVDETLLTVHINPYFLRINFPHSVLEDDQSSATYDPSSGYLTVTLTKEVKGQEFPDLDLLAKLLAPRHVEVPKQPAIEVIGSEASSQSELEELVDLTDAISLEQREILEAAENDWQFPQTIAESYSPLQLSTKRYYGFLNMYTGYFTHVVHAENDVDELGSEAESCLPEERRAKRLQHEEKKWDEEHYMADYMDDEYIQELLAWEDPGLKDAECIFTESENMTMLNLPRKEYLPTELQQRNLYLTLLTLLFASAYDRRTTQHDPTPESAWTICSLIPAFSALDPPPYLSSENVPLSIPTPGFTDHDLASALMPSYRRSLAFPLYRSFAMADACRNDVAAVLAKGRRMVTRYLLEMKHVLDHHEVYYVYNKIWVDDFCVWIQASASDEIILDIAQQLKVLAITKSMIGWNIENLEDAALVDTTSSDSDSDDESSE</sequence>
<dbReference type="GO" id="GO:0000493">
    <property type="term" value="P:box H/ACA snoRNP assembly"/>
    <property type="evidence" value="ECO:0007669"/>
    <property type="project" value="InterPro"/>
</dbReference>
<dbReference type="PANTHER" id="PTHR12967:SF0">
    <property type="entry name" value="PROTEIN SHQ1 HOMOLOG"/>
    <property type="match status" value="1"/>
</dbReference>
<reference evidence="3" key="1">
    <citation type="journal article" date="2020" name="New Phytol.">
        <title>Comparative genomics reveals dynamic genome evolution in host specialist ectomycorrhizal fungi.</title>
        <authorList>
            <person name="Lofgren L.A."/>
            <person name="Nguyen N.H."/>
            <person name="Vilgalys R."/>
            <person name="Ruytinx J."/>
            <person name="Liao H.L."/>
            <person name="Branco S."/>
            <person name="Kuo A."/>
            <person name="LaButti K."/>
            <person name="Lipzen A."/>
            <person name="Andreopoulos W."/>
            <person name="Pangilinan J."/>
            <person name="Riley R."/>
            <person name="Hundley H."/>
            <person name="Na H."/>
            <person name="Barry K."/>
            <person name="Grigoriev I.V."/>
            <person name="Stajich J.E."/>
            <person name="Kennedy P.G."/>
        </authorList>
    </citation>
    <scope>NUCLEOTIDE SEQUENCE</scope>
    <source>
        <strain evidence="3">FC203</strain>
    </source>
</reference>
<evidence type="ECO:0000313" key="4">
    <source>
        <dbReference type="Proteomes" id="UP001195769"/>
    </source>
</evidence>
<protein>
    <submittedName>
        <fullName evidence="3">SHQ1 protein-domain-containing protein</fullName>
    </submittedName>
</protein>
<dbReference type="Pfam" id="PF04925">
    <property type="entry name" value="SHQ1"/>
    <property type="match status" value="1"/>
</dbReference>
<dbReference type="Proteomes" id="UP001195769">
    <property type="component" value="Unassembled WGS sequence"/>
</dbReference>
<dbReference type="InterPro" id="IPR008978">
    <property type="entry name" value="HSP20-like_chaperone"/>
</dbReference>
<dbReference type="InterPro" id="IPR048696">
    <property type="entry name" value="SHQ1-like_CS"/>
</dbReference>
<dbReference type="Gene3D" id="2.60.40.790">
    <property type="match status" value="1"/>
</dbReference>
<dbReference type="EMBL" id="JABBWK010000006">
    <property type="protein sequence ID" value="KAG1906036.1"/>
    <property type="molecule type" value="Genomic_DNA"/>
</dbReference>